<keyword evidence="3" id="KW-1185">Reference proteome</keyword>
<dbReference type="EMBL" id="PYBW01000096">
    <property type="protein sequence ID" value="PYC74112.1"/>
    <property type="molecule type" value="Genomic_DNA"/>
</dbReference>
<evidence type="ECO:0000313" key="2">
    <source>
        <dbReference type="EMBL" id="PYC74112.1"/>
    </source>
</evidence>
<dbReference type="AlphaFoldDB" id="A0A2V4NL27"/>
<protein>
    <submittedName>
        <fullName evidence="2">Uncharacterized protein</fullName>
    </submittedName>
</protein>
<comment type="caution">
    <text evidence="2">The sequence shown here is derived from an EMBL/GenBank/DDBJ whole genome shotgun (WGS) entry which is preliminary data.</text>
</comment>
<gene>
    <name evidence="2" type="ORF">C7C46_24315</name>
</gene>
<name>A0A2V4NL27_9ACTN</name>
<organism evidence="2 3">
    <name type="scientific">Streptomyces tateyamensis</name>
    <dbReference type="NCBI Taxonomy" id="565073"/>
    <lineage>
        <taxon>Bacteria</taxon>
        <taxon>Bacillati</taxon>
        <taxon>Actinomycetota</taxon>
        <taxon>Actinomycetes</taxon>
        <taxon>Kitasatosporales</taxon>
        <taxon>Streptomycetaceae</taxon>
        <taxon>Streptomyces</taxon>
    </lineage>
</organism>
<evidence type="ECO:0000313" key="3">
    <source>
        <dbReference type="Proteomes" id="UP000248039"/>
    </source>
</evidence>
<feature type="region of interest" description="Disordered" evidence="1">
    <location>
        <begin position="98"/>
        <end position="121"/>
    </location>
</feature>
<reference evidence="2 3" key="1">
    <citation type="submission" date="2018-03" db="EMBL/GenBank/DDBJ databases">
        <title>Bioinformatic expansion and discovery of thiopeptide antibiotics.</title>
        <authorList>
            <person name="Schwalen C.J."/>
            <person name="Hudson G.A."/>
            <person name="Mitchell D.A."/>
        </authorList>
    </citation>
    <scope>NUCLEOTIDE SEQUENCE [LARGE SCALE GENOMIC DNA]</scope>
    <source>
        <strain evidence="2 3">ATCC 21389</strain>
    </source>
</reference>
<proteinExistence type="predicted"/>
<dbReference type="Proteomes" id="UP000248039">
    <property type="component" value="Unassembled WGS sequence"/>
</dbReference>
<accession>A0A2V4NL27</accession>
<evidence type="ECO:0000256" key="1">
    <source>
        <dbReference type="SAM" id="MobiDB-lite"/>
    </source>
</evidence>
<sequence length="121" mass="12798">MPVREAEGMALGILRMSPLAGETTFSFLRRIAARYGMDGAALLAHWQWHGHRPRHEGGARRADAEVLLDGAGRSLLAGLCEVGEDALQRALPAWGLSDDKLTEPAAGGGERAGASGRRRGG</sequence>